<evidence type="ECO:0000256" key="1">
    <source>
        <dbReference type="ARBA" id="ARBA00004571"/>
    </source>
</evidence>
<dbReference type="Gene3D" id="2.170.130.10">
    <property type="entry name" value="TonB-dependent receptor, plug domain"/>
    <property type="match status" value="1"/>
</dbReference>
<keyword evidence="6 12" id="KW-0732">Signal</keyword>
<feature type="chain" id="PRO_5046257964" evidence="12">
    <location>
        <begin position="20"/>
        <end position="744"/>
    </location>
</feature>
<evidence type="ECO:0000256" key="2">
    <source>
        <dbReference type="ARBA" id="ARBA00022448"/>
    </source>
</evidence>
<name>A0ABP8GI57_9BACT</name>
<dbReference type="InterPro" id="IPR012910">
    <property type="entry name" value="Plug_dom"/>
</dbReference>
<evidence type="ECO:0000256" key="9">
    <source>
        <dbReference type="ARBA" id="ARBA00023136"/>
    </source>
</evidence>
<keyword evidence="9 11" id="KW-0472">Membrane</keyword>
<keyword evidence="5 11" id="KW-0812">Transmembrane</keyword>
<comment type="similarity">
    <text evidence="11">Belongs to the TonB-dependent receptor family.</text>
</comment>
<protein>
    <submittedName>
        <fullName evidence="14">TonB-dependent receptor</fullName>
    </submittedName>
</protein>
<evidence type="ECO:0000256" key="3">
    <source>
        <dbReference type="ARBA" id="ARBA00022452"/>
    </source>
</evidence>
<evidence type="ECO:0000256" key="4">
    <source>
        <dbReference type="ARBA" id="ARBA00022496"/>
    </source>
</evidence>
<evidence type="ECO:0000256" key="10">
    <source>
        <dbReference type="ARBA" id="ARBA00023237"/>
    </source>
</evidence>
<dbReference type="PANTHER" id="PTHR32552">
    <property type="entry name" value="FERRICHROME IRON RECEPTOR-RELATED"/>
    <property type="match status" value="1"/>
</dbReference>
<dbReference type="RefSeq" id="WP_345254283.1">
    <property type="nucleotide sequence ID" value="NZ_BAABGY010000005.1"/>
</dbReference>
<evidence type="ECO:0000313" key="15">
    <source>
        <dbReference type="Proteomes" id="UP001501725"/>
    </source>
</evidence>
<sequence length="744" mass="83402">MKRTAILFLAAGLSAGAHAQKTFNDSAELAPVEVQATRASAKAPFARTELGKAAIERQNLGQDLPFVLNQTPSTVVSSDAGNGVGYTGLRIRGTDLTRINVTLNGIPYNDPESQGVFFVDLPDFASSLGSIQVQRGVGTSSNGPGAFGGTINLSTNEVRKEAYGEVLNTLGSFNTWRNTVKAGTGLLNSHYTVDARLSRITSDGFIDRGSSKLHSFYLSGAWLGARSSVRFNVFSGKEKTYQAWGGIPEHKLFFNRDSLRQHYYNNLGALYFTEADSANLFSGNPRRYNGYLYPNQTDNYRQDHYQLFLNHTLKGGLALSTAFFLTHGEGYYEEYKYGQRYSAYGLPNHSVGGTEVTRTDLVRQLWLNNDLYGFTFSGTYKKKDHDITFGGSWSRFDAQHYGNIVWAAQGIGKDHEWYRYPSRKDDGNVYAKWGFQVLPRLYLMVDGQFRFVEHSLNGTRKFPGLITTQRFRFFNPKAGVRYEGKGYTAYASFAVGQKEPSRNDWETGAGIADPRPERLDDLEVGIEHNGKKWQAGLNGYFMNYHDQLVLTGKLNDVGDAVRVNVPRSYRLGLEAWGGIEVNRFLTLQGNITVSRNVLRSFEDYVPKYDVNFDFAGYDTARFSNTPIAFSPWLTAAFTAIVKPAKGLECSLIGKGVSRQYLDNTGSDSKMIRGYFVQDAEVRYTPVLKGLRGLELFVRVNNVWNKHYESNGYTYSYRYDATLVRENFYYPMAGTNVLGGVNLRF</sequence>
<comment type="subcellular location">
    <subcellularLocation>
        <location evidence="1 11">Cell outer membrane</location>
        <topology evidence="1 11">Multi-pass membrane protein</topology>
    </subcellularLocation>
</comment>
<evidence type="ECO:0000259" key="13">
    <source>
        <dbReference type="Pfam" id="PF07715"/>
    </source>
</evidence>
<evidence type="ECO:0000256" key="6">
    <source>
        <dbReference type="ARBA" id="ARBA00022729"/>
    </source>
</evidence>
<keyword evidence="2 11" id="KW-0813">Transport</keyword>
<evidence type="ECO:0000256" key="11">
    <source>
        <dbReference type="PROSITE-ProRule" id="PRU01360"/>
    </source>
</evidence>
<evidence type="ECO:0000256" key="12">
    <source>
        <dbReference type="SAM" id="SignalP"/>
    </source>
</evidence>
<keyword evidence="3 11" id="KW-1134">Transmembrane beta strand</keyword>
<accession>A0ABP8GI57</accession>
<keyword evidence="14" id="KW-0675">Receptor</keyword>
<dbReference type="Proteomes" id="UP001501725">
    <property type="component" value="Unassembled WGS sequence"/>
</dbReference>
<comment type="caution">
    <text evidence="14">The sequence shown here is derived from an EMBL/GenBank/DDBJ whole genome shotgun (WGS) entry which is preliminary data.</text>
</comment>
<organism evidence="14 15">
    <name type="scientific">Flaviaesturariibacter amylovorans</name>
    <dbReference type="NCBI Taxonomy" id="1084520"/>
    <lineage>
        <taxon>Bacteria</taxon>
        <taxon>Pseudomonadati</taxon>
        <taxon>Bacteroidota</taxon>
        <taxon>Chitinophagia</taxon>
        <taxon>Chitinophagales</taxon>
        <taxon>Chitinophagaceae</taxon>
        <taxon>Flaviaestuariibacter</taxon>
    </lineage>
</organism>
<evidence type="ECO:0000256" key="7">
    <source>
        <dbReference type="ARBA" id="ARBA00023004"/>
    </source>
</evidence>
<keyword evidence="15" id="KW-1185">Reference proteome</keyword>
<gene>
    <name evidence="14" type="ORF">GCM10023184_12270</name>
</gene>
<dbReference type="InterPro" id="IPR036942">
    <property type="entry name" value="Beta-barrel_TonB_sf"/>
</dbReference>
<evidence type="ECO:0000313" key="14">
    <source>
        <dbReference type="EMBL" id="GAA4324714.1"/>
    </source>
</evidence>
<keyword evidence="10 11" id="KW-0998">Cell outer membrane</keyword>
<evidence type="ECO:0000256" key="5">
    <source>
        <dbReference type="ARBA" id="ARBA00022692"/>
    </source>
</evidence>
<proteinExistence type="inferred from homology"/>
<reference evidence="15" key="1">
    <citation type="journal article" date="2019" name="Int. J. Syst. Evol. Microbiol.">
        <title>The Global Catalogue of Microorganisms (GCM) 10K type strain sequencing project: providing services to taxonomists for standard genome sequencing and annotation.</title>
        <authorList>
            <consortium name="The Broad Institute Genomics Platform"/>
            <consortium name="The Broad Institute Genome Sequencing Center for Infectious Disease"/>
            <person name="Wu L."/>
            <person name="Ma J."/>
        </authorList>
    </citation>
    <scope>NUCLEOTIDE SEQUENCE [LARGE SCALE GENOMIC DNA]</scope>
    <source>
        <strain evidence="15">JCM 17919</strain>
    </source>
</reference>
<keyword evidence="7" id="KW-0408">Iron</keyword>
<dbReference type="EMBL" id="BAABGY010000005">
    <property type="protein sequence ID" value="GAA4324714.1"/>
    <property type="molecule type" value="Genomic_DNA"/>
</dbReference>
<dbReference type="SUPFAM" id="SSF56935">
    <property type="entry name" value="Porins"/>
    <property type="match status" value="1"/>
</dbReference>
<dbReference type="PANTHER" id="PTHR32552:SF68">
    <property type="entry name" value="FERRICHROME OUTER MEMBRANE TRANSPORTER_PHAGE RECEPTOR"/>
    <property type="match status" value="1"/>
</dbReference>
<feature type="signal peptide" evidence="12">
    <location>
        <begin position="1"/>
        <end position="19"/>
    </location>
</feature>
<dbReference type="InterPro" id="IPR037066">
    <property type="entry name" value="Plug_dom_sf"/>
</dbReference>
<keyword evidence="4" id="KW-0410">Iron transport</keyword>
<feature type="domain" description="TonB-dependent receptor plug" evidence="13">
    <location>
        <begin position="42"/>
        <end position="150"/>
    </location>
</feature>
<dbReference type="InterPro" id="IPR039426">
    <property type="entry name" value="TonB-dep_rcpt-like"/>
</dbReference>
<dbReference type="Gene3D" id="2.40.170.20">
    <property type="entry name" value="TonB-dependent receptor, beta-barrel domain"/>
    <property type="match status" value="1"/>
</dbReference>
<dbReference type="PROSITE" id="PS52016">
    <property type="entry name" value="TONB_DEPENDENT_REC_3"/>
    <property type="match status" value="1"/>
</dbReference>
<dbReference type="Pfam" id="PF07715">
    <property type="entry name" value="Plug"/>
    <property type="match status" value="1"/>
</dbReference>
<keyword evidence="8" id="KW-0406">Ion transport</keyword>
<evidence type="ECO:0000256" key="8">
    <source>
        <dbReference type="ARBA" id="ARBA00023065"/>
    </source>
</evidence>